<feature type="region of interest" description="Disordered" evidence="2">
    <location>
        <begin position="293"/>
        <end position="328"/>
    </location>
</feature>
<evidence type="ECO:0000259" key="3">
    <source>
        <dbReference type="Pfam" id="PF00112"/>
    </source>
</evidence>
<dbReference type="SUPFAM" id="SSF54001">
    <property type="entry name" value="Cysteine proteinases"/>
    <property type="match status" value="1"/>
</dbReference>
<dbReference type="InterPro" id="IPR025660">
    <property type="entry name" value="Pept_his_AS"/>
</dbReference>
<comment type="caution">
    <text evidence="5">The sequence shown here is derived from an EMBL/GenBank/DDBJ whole genome shotgun (WGS) entry which is preliminary data.</text>
</comment>
<evidence type="ECO:0000313" key="5">
    <source>
        <dbReference type="EMBL" id="MBC6489347.1"/>
    </source>
</evidence>
<gene>
    <name evidence="5" type="ORF">BC349_00075</name>
</gene>
<dbReference type="Gene3D" id="3.90.70.10">
    <property type="entry name" value="Cysteine proteinases"/>
    <property type="match status" value="1"/>
</dbReference>
<evidence type="ECO:0000256" key="1">
    <source>
        <dbReference type="ARBA" id="ARBA00008455"/>
    </source>
</evidence>
<keyword evidence="6" id="KW-1185">Reference proteome</keyword>
<dbReference type="InterPro" id="IPR038765">
    <property type="entry name" value="Papain-like_cys_pep_sf"/>
</dbReference>
<feature type="domain" description="DUF4384" evidence="4">
    <location>
        <begin position="374"/>
        <end position="450"/>
    </location>
</feature>
<dbReference type="Proteomes" id="UP000765802">
    <property type="component" value="Unassembled WGS sequence"/>
</dbReference>
<dbReference type="Pfam" id="PF00112">
    <property type="entry name" value="Peptidase_C1"/>
    <property type="match status" value="1"/>
</dbReference>
<evidence type="ECO:0000259" key="4">
    <source>
        <dbReference type="Pfam" id="PF14326"/>
    </source>
</evidence>
<feature type="domain" description="Peptidase C1A papain C-terminal" evidence="3">
    <location>
        <begin position="65"/>
        <end position="282"/>
    </location>
</feature>
<evidence type="ECO:0000313" key="6">
    <source>
        <dbReference type="Proteomes" id="UP000765802"/>
    </source>
</evidence>
<dbReference type="InterPro" id="IPR000668">
    <property type="entry name" value="Peptidase_C1A_C"/>
</dbReference>
<accession>A0ABR7M2Z8</accession>
<dbReference type="InterPro" id="IPR025493">
    <property type="entry name" value="DUF4384"/>
</dbReference>
<dbReference type="PANTHER" id="PTHR12411">
    <property type="entry name" value="CYSTEINE PROTEASE FAMILY C1-RELATED"/>
    <property type="match status" value="1"/>
</dbReference>
<proteinExistence type="inferred from homology"/>
<dbReference type="CDD" id="cd02619">
    <property type="entry name" value="Peptidase_C1"/>
    <property type="match status" value="1"/>
</dbReference>
<dbReference type="RefSeq" id="WP_187254713.1">
    <property type="nucleotide sequence ID" value="NZ_JBHULF010000006.1"/>
</dbReference>
<dbReference type="EMBL" id="MBUA01000001">
    <property type="protein sequence ID" value="MBC6489347.1"/>
    <property type="molecule type" value="Genomic_DNA"/>
</dbReference>
<feature type="compositionally biased region" description="Pro residues" evidence="2">
    <location>
        <begin position="293"/>
        <end position="323"/>
    </location>
</feature>
<name>A0ABR7M2Z8_9BACT</name>
<organism evidence="5 6">
    <name type="scientific">Flavihumibacter stibioxidans</name>
    <dbReference type="NCBI Taxonomy" id="1834163"/>
    <lineage>
        <taxon>Bacteria</taxon>
        <taxon>Pseudomonadati</taxon>
        <taxon>Bacteroidota</taxon>
        <taxon>Chitinophagia</taxon>
        <taxon>Chitinophagales</taxon>
        <taxon>Chitinophagaceae</taxon>
        <taxon>Flavihumibacter</taxon>
    </lineage>
</organism>
<dbReference type="Pfam" id="PF14326">
    <property type="entry name" value="DUF4384"/>
    <property type="match status" value="1"/>
</dbReference>
<protein>
    <recommendedName>
        <fullName evidence="7">Peptidase C1A papain C-terminal domain-containing protein</fullName>
    </recommendedName>
</protein>
<evidence type="ECO:0008006" key="7">
    <source>
        <dbReference type="Google" id="ProtNLM"/>
    </source>
</evidence>
<comment type="similarity">
    <text evidence="1">Belongs to the peptidase C1 family.</text>
</comment>
<sequence length="514" mass="55641">MKQIFILTCLLGPVISLKAQQRATGAQFNATTIAATPIKLPLSFRSFRGLPAAYSLEKFCPTPGDQGEHGTCVAFANGYGVATILYAINHNITDRDLINEYAFSPTYLYEQIKHPEDGNCQKGSDPVKAIITMIEGGDALLKTVPYQCGLPLQEHARKEAANYKLKDAAILFAGKGLLEGDTYVKDAEAMIDITKKAILEGTPVSTGFYLPESFFKVKSDTWNTVPEDSLSDWKHAAHAMVVVGYDDQKAGGAFRVMNSWGTGWGDGGFIWVRYADYAKWCVLALQVFGDPGTPSPKPAPSPQPAPQPVPQPGPEPVPAPSPAPRKSALSGSLEFKLSNGANMPVNKTSSRNLVVEEALASTEDLVAYTMADSYGSGTKFRFFLNIEQEAYVYAFASDLTGKVNRILPYDDITSTHVGRNSVVAFPSDTKVIKLDENKGSDYLLILFSTEKLDAAGIAAKMNASQGGLSAKIKQVLGNKLIDKSLVHYEALQAGFKYEGDQPGIVPLMIEISHH</sequence>
<evidence type="ECO:0000256" key="2">
    <source>
        <dbReference type="SAM" id="MobiDB-lite"/>
    </source>
</evidence>
<dbReference type="PROSITE" id="PS00639">
    <property type="entry name" value="THIOL_PROTEASE_HIS"/>
    <property type="match status" value="1"/>
</dbReference>
<dbReference type="InterPro" id="IPR013128">
    <property type="entry name" value="Peptidase_C1A"/>
</dbReference>
<reference evidence="5 6" key="1">
    <citation type="submission" date="2016-07" db="EMBL/GenBank/DDBJ databases">
        <title>Genome analysis of Flavihumibacter stibioxidans YS-17.</title>
        <authorList>
            <person name="Shi K."/>
            <person name="Han Y."/>
            <person name="Wang G."/>
        </authorList>
    </citation>
    <scope>NUCLEOTIDE SEQUENCE [LARGE SCALE GENOMIC DNA]</scope>
    <source>
        <strain evidence="5 6">YS-17</strain>
    </source>
</reference>